<evidence type="ECO:0008006" key="4">
    <source>
        <dbReference type="Google" id="ProtNLM"/>
    </source>
</evidence>
<dbReference type="KEGG" id="tzo:THMIRHAT_11090"/>
<reference evidence="3" key="1">
    <citation type="submission" date="2019-11" db="EMBL/GenBank/DDBJ databases">
        <title>Isolation and characterization of two novel species in the genus Thiomicrorhabdus.</title>
        <authorList>
            <person name="Mochizuki J."/>
            <person name="Kojima H."/>
            <person name="Fukui M."/>
        </authorList>
    </citation>
    <scope>NUCLEOTIDE SEQUENCE [LARGE SCALE GENOMIC DNA]</scope>
    <source>
        <strain evidence="3">AkT22</strain>
    </source>
</reference>
<organism evidence="2 3">
    <name type="scientific">Thiosulfativibrio zosterae</name>
    <dbReference type="NCBI Taxonomy" id="2675053"/>
    <lineage>
        <taxon>Bacteria</taxon>
        <taxon>Pseudomonadati</taxon>
        <taxon>Pseudomonadota</taxon>
        <taxon>Gammaproteobacteria</taxon>
        <taxon>Thiotrichales</taxon>
        <taxon>Piscirickettsiaceae</taxon>
        <taxon>Thiosulfativibrio</taxon>
    </lineage>
</organism>
<sequence>MVFKKLMYATLLSGAVLFSQTAIADALQLKPQSFETQFDQTLSLDAQTQWVIFSTTKDGGNWVKETFAKLEFNEATLDSKHLLYVADIHKMPSFISKMFAIPKMRDYGFPIALDKEGEGTQDWPTQENAVNVYQLNQLEVVKTLHFANQADLENFLKGI</sequence>
<dbReference type="EMBL" id="AP021888">
    <property type="protein sequence ID" value="BBP43363.1"/>
    <property type="molecule type" value="Genomic_DNA"/>
</dbReference>
<keyword evidence="3" id="KW-1185">Reference proteome</keyword>
<dbReference type="RefSeq" id="WP_173291176.1">
    <property type="nucleotide sequence ID" value="NZ_AP021888.1"/>
</dbReference>
<feature type="chain" id="PRO_5026250907" description="FAD/FMN-containing dehydrogenase" evidence="1">
    <location>
        <begin position="25"/>
        <end position="159"/>
    </location>
</feature>
<dbReference type="AlphaFoldDB" id="A0A6F8PMM2"/>
<protein>
    <recommendedName>
        <fullName evidence="4">FAD/FMN-containing dehydrogenase</fullName>
    </recommendedName>
</protein>
<proteinExistence type="predicted"/>
<evidence type="ECO:0000256" key="1">
    <source>
        <dbReference type="SAM" id="SignalP"/>
    </source>
</evidence>
<evidence type="ECO:0000313" key="3">
    <source>
        <dbReference type="Proteomes" id="UP000501466"/>
    </source>
</evidence>
<gene>
    <name evidence="2" type="ORF">THMIRHAT_11090</name>
</gene>
<keyword evidence="1" id="KW-0732">Signal</keyword>
<evidence type="ECO:0000313" key="2">
    <source>
        <dbReference type="EMBL" id="BBP43363.1"/>
    </source>
</evidence>
<accession>A0A6F8PMM2</accession>
<dbReference type="Proteomes" id="UP000501466">
    <property type="component" value="Chromosome"/>
</dbReference>
<name>A0A6F8PMM2_9GAMM</name>
<feature type="signal peptide" evidence="1">
    <location>
        <begin position="1"/>
        <end position="24"/>
    </location>
</feature>